<keyword evidence="2 7" id="KW-0479">Metal-binding</keyword>
<keyword evidence="4" id="KW-0119">Carbohydrate metabolism</keyword>
<dbReference type="EMBL" id="JACOSL010000028">
    <property type="protein sequence ID" value="MBI1756350.1"/>
    <property type="molecule type" value="Genomic_DNA"/>
</dbReference>
<feature type="domain" description="Amidohydrolase-related" evidence="8">
    <location>
        <begin position="39"/>
        <end position="328"/>
    </location>
</feature>
<feature type="binding site" evidence="6">
    <location>
        <position position="233"/>
    </location>
    <ligand>
        <name>substrate</name>
    </ligand>
</feature>
<proteinExistence type="inferred from homology"/>
<evidence type="ECO:0000313" key="9">
    <source>
        <dbReference type="EMBL" id="MBI1756350.1"/>
    </source>
</evidence>
<sequence length="350" mass="37060">MSVMLTLGRGGVRPRRVTWSRGRPEIATTPEESEPAGGILTPGFVDLHIHGAFGIDFMEASGGDMARLCDGLADEGYEAFLPTTVSATLEGVAAALAQLQAHPMIRGFHLEGPFLSPEYPGAQPLEAIIAPPVGHSSWDAIVDDPRLRVVTLAPERSGGLALIARLARRGVHVSMGHSNATVAQARAGALAGARGVTHTFNAMRQFHHRDPGLVGVALTDRDLVTELIYDRVHVAKEAAGALLACKGKRAIVAVSDGTKASGLAEKTKLSMWGHDCVVGKGDVRLVSSGALAGSAITLRNAFRILAEDFGLDAAIRACCVNPRRVLGIRGEPALWLEFGLDYSLRKIHRA</sequence>
<dbReference type="GO" id="GO:0008448">
    <property type="term" value="F:N-acetylglucosamine-6-phosphate deacetylase activity"/>
    <property type="evidence" value="ECO:0007669"/>
    <property type="project" value="InterPro"/>
</dbReference>
<evidence type="ECO:0000256" key="3">
    <source>
        <dbReference type="ARBA" id="ARBA00022801"/>
    </source>
</evidence>
<feature type="binding site" evidence="7">
    <location>
        <position position="198"/>
    </location>
    <ligand>
        <name>Zn(2+)</name>
        <dbReference type="ChEBI" id="CHEBI:29105"/>
    </ligand>
</feature>
<dbReference type="InterPro" id="IPR032466">
    <property type="entry name" value="Metal_Hydrolase"/>
</dbReference>
<dbReference type="PIRSF" id="PIRSF038994">
    <property type="entry name" value="NagA"/>
    <property type="match status" value="1"/>
</dbReference>
<protein>
    <submittedName>
        <fullName evidence="9">Amidohydrolase family protein</fullName>
    </submittedName>
</protein>
<evidence type="ECO:0000256" key="5">
    <source>
        <dbReference type="PIRSR" id="PIRSR038994-1"/>
    </source>
</evidence>
<evidence type="ECO:0000259" key="8">
    <source>
        <dbReference type="Pfam" id="PF01979"/>
    </source>
</evidence>
<dbReference type="GO" id="GO:0006046">
    <property type="term" value="P:N-acetylglucosamine catabolic process"/>
    <property type="evidence" value="ECO:0007669"/>
    <property type="project" value="TreeGrafter"/>
</dbReference>
<dbReference type="Gene3D" id="3.20.20.140">
    <property type="entry name" value="Metal-dependent hydrolases"/>
    <property type="match status" value="1"/>
</dbReference>
<comment type="similarity">
    <text evidence="1 4">Belongs to the metallo-dependent hydrolases superfamily. NagA family.</text>
</comment>
<feature type="binding site" evidence="7">
    <location>
        <position position="111"/>
    </location>
    <ligand>
        <name>Zn(2+)</name>
        <dbReference type="ChEBI" id="CHEBI:29105"/>
    </ligand>
</feature>
<dbReference type="SUPFAM" id="SSF51556">
    <property type="entry name" value="Metallo-dependent hydrolases"/>
    <property type="match status" value="1"/>
</dbReference>
<gene>
    <name evidence="9" type="ORF">HYR64_04495</name>
</gene>
<evidence type="ECO:0000256" key="7">
    <source>
        <dbReference type="PIRSR" id="PIRSR038994-3"/>
    </source>
</evidence>
<dbReference type="InterPro" id="IPR006680">
    <property type="entry name" value="Amidohydro-rel"/>
</dbReference>
<dbReference type="AlphaFoldDB" id="A0A931LRX3"/>
<dbReference type="Proteomes" id="UP000727962">
    <property type="component" value="Unassembled WGS sequence"/>
</dbReference>
<feature type="binding site" evidence="6">
    <location>
        <begin position="291"/>
        <end position="293"/>
    </location>
    <ligand>
        <name>substrate</name>
    </ligand>
</feature>
<keyword evidence="3 4" id="KW-0378">Hydrolase</keyword>
<evidence type="ECO:0000256" key="6">
    <source>
        <dbReference type="PIRSR" id="PIRSR038994-2"/>
    </source>
</evidence>
<reference evidence="9" key="1">
    <citation type="submission" date="2020-07" db="EMBL/GenBank/DDBJ databases">
        <title>Huge and variable diversity of episymbiotic CPR bacteria and DPANN archaea in groundwater ecosystems.</title>
        <authorList>
            <person name="He C.Y."/>
            <person name="Keren R."/>
            <person name="Whittaker M."/>
            <person name="Farag I.F."/>
            <person name="Doudna J."/>
            <person name="Cate J.H.D."/>
            <person name="Banfield J.F."/>
        </authorList>
    </citation>
    <scope>NUCLEOTIDE SEQUENCE</scope>
    <source>
        <strain evidence="9">NC_groundwater_17_Pr7_B-0.1um_64_12</strain>
    </source>
</reference>
<dbReference type="GO" id="GO:0046872">
    <property type="term" value="F:metal ion binding"/>
    <property type="evidence" value="ECO:0007669"/>
    <property type="project" value="UniProtKB-KW"/>
</dbReference>
<feature type="binding site" evidence="6">
    <location>
        <position position="122"/>
    </location>
    <ligand>
        <name>substrate</name>
    </ligand>
</feature>
<dbReference type="PANTHER" id="PTHR11113:SF14">
    <property type="entry name" value="N-ACETYLGLUCOSAMINE-6-PHOSPHATE DEACETYLASE"/>
    <property type="match status" value="1"/>
</dbReference>
<comment type="cofactor">
    <cofactor evidence="7">
        <name>a divalent metal cation</name>
        <dbReference type="ChEBI" id="CHEBI:60240"/>
    </cofactor>
    <text evidence="7">Binds 1 divalent metal cation per subunit.</text>
</comment>
<evidence type="ECO:0000256" key="2">
    <source>
        <dbReference type="ARBA" id="ARBA00022723"/>
    </source>
</evidence>
<feature type="binding site" evidence="7">
    <location>
        <position position="177"/>
    </location>
    <ligand>
        <name>Zn(2+)</name>
        <dbReference type="ChEBI" id="CHEBI:29105"/>
    </ligand>
</feature>
<dbReference type="PANTHER" id="PTHR11113">
    <property type="entry name" value="N-ACETYLGLUCOSAMINE-6-PHOSPHATE DEACETYLASE"/>
    <property type="match status" value="1"/>
</dbReference>
<feature type="binding site" evidence="6">
    <location>
        <position position="209"/>
    </location>
    <ligand>
        <name>substrate</name>
    </ligand>
</feature>
<evidence type="ECO:0000256" key="1">
    <source>
        <dbReference type="ARBA" id="ARBA00010716"/>
    </source>
</evidence>
<dbReference type="InterPro" id="IPR003764">
    <property type="entry name" value="GlcNAc_6-P_deAcase"/>
</dbReference>
<name>A0A931LRX3_FIMGI</name>
<accession>A0A931LRX3</accession>
<organism evidence="9 10">
    <name type="scientific">Fimbriimonas ginsengisoli</name>
    <dbReference type="NCBI Taxonomy" id="1005039"/>
    <lineage>
        <taxon>Bacteria</taxon>
        <taxon>Bacillati</taxon>
        <taxon>Armatimonadota</taxon>
        <taxon>Fimbriimonadia</taxon>
        <taxon>Fimbriimonadales</taxon>
        <taxon>Fimbriimonadaceae</taxon>
        <taxon>Fimbriimonas</taxon>
    </lineage>
</organism>
<comment type="caution">
    <text evidence="9">The sequence shown here is derived from an EMBL/GenBank/DDBJ whole genome shotgun (WGS) entry which is preliminary data.</text>
</comment>
<feature type="active site" description="Proton donor/acceptor" evidence="5">
    <location>
        <position position="256"/>
    </location>
</feature>
<evidence type="ECO:0000313" key="10">
    <source>
        <dbReference type="Proteomes" id="UP000727962"/>
    </source>
</evidence>
<evidence type="ECO:0000256" key="4">
    <source>
        <dbReference type="PIRNR" id="PIRNR038994"/>
    </source>
</evidence>
<dbReference type="Pfam" id="PF01979">
    <property type="entry name" value="Amidohydro_1"/>
    <property type="match status" value="1"/>
</dbReference>
<feature type="binding site" evidence="6">
    <location>
        <begin position="201"/>
        <end position="202"/>
    </location>
    <ligand>
        <name>substrate</name>
    </ligand>
</feature>